<feature type="domain" description="Helix-turn-helix" evidence="1">
    <location>
        <begin position="73"/>
        <end position="122"/>
    </location>
</feature>
<comment type="caution">
    <text evidence="2">The sequence shown here is derived from an EMBL/GenBank/DDBJ whole genome shotgun (WGS) entry which is preliminary data.</text>
</comment>
<dbReference type="InterPro" id="IPR041657">
    <property type="entry name" value="HTH_17"/>
</dbReference>
<evidence type="ECO:0000313" key="3">
    <source>
        <dbReference type="Proteomes" id="UP001589748"/>
    </source>
</evidence>
<proteinExistence type="predicted"/>
<name>A0ABV5LSU4_9ACTN</name>
<gene>
    <name evidence="2" type="ORF">ACFFVI_09300</name>
</gene>
<accession>A0ABV5LSU4</accession>
<sequence>MTAGARELVLLPEACPADRWDALHAILSQDGPLHLVGGTASEALAPELRQLLLAMVATLQHGEAVALTPHEAMLTTQEAAAVLGVSRPTVVRLLESGALPFEQPGKHRRVRLSDVIAYRDRRDHL</sequence>
<dbReference type="GO" id="GO:0003677">
    <property type="term" value="F:DNA binding"/>
    <property type="evidence" value="ECO:0007669"/>
    <property type="project" value="UniProtKB-KW"/>
</dbReference>
<dbReference type="Gene3D" id="1.10.10.10">
    <property type="entry name" value="Winged helix-like DNA-binding domain superfamily/Winged helix DNA-binding domain"/>
    <property type="match status" value="1"/>
</dbReference>
<keyword evidence="2" id="KW-0238">DNA-binding</keyword>
<dbReference type="InterPro" id="IPR036388">
    <property type="entry name" value="WH-like_DNA-bd_sf"/>
</dbReference>
<reference evidence="2 3" key="1">
    <citation type="submission" date="2024-09" db="EMBL/GenBank/DDBJ databases">
        <authorList>
            <person name="Sun Q."/>
            <person name="Mori K."/>
        </authorList>
    </citation>
    <scope>NUCLEOTIDE SEQUENCE [LARGE SCALE GENOMIC DNA]</scope>
    <source>
        <strain evidence="2 3">TISTR 1856</strain>
    </source>
</reference>
<evidence type="ECO:0000313" key="2">
    <source>
        <dbReference type="EMBL" id="MFB9377166.1"/>
    </source>
</evidence>
<dbReference type="Pfam" id="PF12728">
    <property type="entry name" value="HTH_17"/>
    <property type="match status" value="1"/>
</dbReference>
<dbReference type="EMBL" id="JBHMDM010000004">
    <property type="protein sequence ID" value="MFB9377166.1"/>
    <property type="molecule type" value="Genomic_DNA"/>
</dbReference>
<dbReference type="SUPFAM" id="SSF46955">
    <property type="entry name" value="Putative DNA-binding domain"/>
    <property type="match status" value="1"/>
</dbReference>
<protein>
    <submittedName>
        <fullName evidence="2">Excisionase family DNA-binding protein</fullName>
    </submittedName>
</protein>
<keyword evidence="3" id="KW-1185">Reference proteome</keyword>
<dbReference type="Proteomes" id="UP001589748">
    <property type="component" value="Unassembled WGS sequence"/>
</dbReference>
<evidence type="ECO:0000259" key="1">
    <source>
        <dbReference type="Pfam" id="PF12728"/>
    </source>
</evidence>
<organism evidence="2 3">
    <name type="scientific">Kineococcus gynurae</name>
    <dbReference type="NCBI Taxonomy" id="452979"/>
    <lineage>
        <taxon>Bacteria</taxon>
        <taxon>Bacillati</taxon>
        <taxon>Actinomycetota</taxon>
        <taxon>Actinomycetes</taxon>
        <taxon>Kineosporiales</taxon>
        <taxon>Kineosporiaceae</taxon>
        <taxon>Kineococcus</taxon>
    </lineage>
</organism>
<dbReference type="NCBIfam" id="TIGR01764">
    <property type="entry name" value="excise"/>
    <property type="match status" value="1"/>
</dbReference>
<dbReference type="InterPro" id="IPR009061">
    <property type="entry name" value="DNA-bd_dom_put_sf"/>
</dbReference>
<dbReference type="RefSeq" id="WP_380134986.1">
    <property type="nucleotide sequence ID" value="NZ_JBHLUI010000003.1"/>
</dbReference>
<dbReference type="InterPro" id="IPR010093">
    <property type="entry name" value="SinI_DNA-bd"/>
</dbReference>